<dbReference type="InterPro" id="IPR050889">
    <property type="entry name" value="Dendritic_Spine_Reg/Scaffold"/>
</dbReference>
<dbReference type="SUPFAM" id="SSF48403">
    <property type="entry name" value="Ankyrin repeat"/>
    <property type="match status" value="1"/>
</dbReference>
<name>A0A8C4QQK1_EPTBU</name>
<evidence type="ECO:0000256" key="3">
    <source>
        <dbReference type="ARBA" id="ARBA00023043"/>
    </source>
</evidence>
<reference evidence="6" key="2">
    <citation type="submission" date="2025-09" db="UniProtKB">
        <authorList>
            <consortium name="Ensembl"/>
        </authorList>
    </citation>
    <scope>IDENTIFICATION</scope>
</reference>
<dbReference type="PROSITE" id="PS50225">
    <property type="entry name" value="SOCS"/>
    <property type="match status" value="1"/>
</dbReference>
<feature type="repeat" description="ANK" evidence="4">
    <location>
        <begin position="81"/>
        <end position="103"/>
    </location>
</feature>
<comment type="pathway">
    <text evidence="1">Protein modification; protein ubiquitination.</text>
</comment>
<evidence type="ECO:0000313" key="6">
    <source>
        <dbReference type="Ensembl" id="ENSEBUP00000018814.1"/>
    </source>
</evidence>
<dbReference type="InterPro" id="IPR001496">
    <property type="entry name" value="SOCS_box"/>
</dbReference>
<proteinExistence type="predicted"/>
<dbReference type="Gene3D" id="1.25.40.20">
    <property type="entry name" value="Ankyrin repeat-containing domain"/>
    <property type="match status" value="2"/>
</dbReference>
<evidence type="ECO:0000256" key="1">
    <source>
        <dbReference type="ARBA" id="ARBA00004906"/>
    </source>
</evidence>
<evidence type="ECO:0000256" key="2">
    <source>
        <dbReference type="ARBA" id="ARBA00022737"/>
    </source>
</evidence>
<keyword evidence="2" id="KW-0677">Repeat</keyword>
<dbReference type="Pfam" id="PF07525">
    <property type="entry name" value="SOCS_box"/>
    <property type="match status" value="1"/>
</dbReference>
<dbReference type="InterPro" id="IPR002110">
    <property type="entry name" value="Ankyrin_rpt"/>
</dbReference>
<sequence>MPHHHQIVDKTLGGRLRARAAVMCDDAVSLRGLLDRRSLPLDARDHKGWTLLHMAASRGSLACMSLLLQLGVDSKEQESKSGFSPLHYAAMNGGTAVARLLIETVKGYSTREGAELAVAGLVEARSFEGWTPLHVAAGCGHLSVLRLLLDLKAQVDGLTAQGVTPMVLAALRERPACVHALLEAGADVNAQQGAALFSATLRGSQELCRLLLGSRSNTGSPGDGQTALHMAALRDDLECARLLHRYGADGSRGNTAGVSPLIVALRRSSSSRPCLAFLRNVAAQPRLLQDLCRQVIRRTVGPRRLTHLSELPLHMTYVTL</sequence>
<dbReference type="GO" id="GO:0016567">
    <property type="term" value="P:protein ubiquitination"/>
    <property type="evidence" value="ECO:0007669"/>
    <property type="project" value="UniProtKB-UniPathway"/>
</dbReference>
<dbReference type="Pfam" id="PF12796">
    <property type="entry name" value="Ank_2"/>
    <property type="match status" value="3"/>
</dbReference>
<dbReference type="AlphaFoldDB" id="A0A8C4QQK1"/>
<feature type="repeat" description="ANK" evidence="4">
    <location>
        <begin position="223"/>
        <end position="255"/>
    </location>
</feature>
<accession>A0A8C4QQK1</accession>
<protein>
    <submittedName>
        <fullName evidence="6">Ankyrin repeat and SOCS box containing 7</fullName>
    </submittedName>
</protein>
<dbReference type="UniPathway" id="UPA00143"/>
<reference evidence="6" key="1">
    <citation type="submission" date="2025-08" db="UniProtKB">
        <authorList>
            <consortium name="Ensembl"/>
        </authorList>
    </citation>
    <scope>IDENTIFICATION</scope>
</reference>
<evidence type="ECO:0000256" key="4">
    <source>
        <dbReference type="PROSITE-ProRule" id="PRU00023"/>
    </source>
</evidence>
<keyword evidence="7" id="KW-1185">Reference proteome</keyword>
<dbReference type="Ensembl" id="ENSEBUT00000019390.1">
    <property type="protein sequence ID" value="ENSEBUP00000018814.1"/>
    <property type="gene ID" value="ENSEBUG00000011735.1"/>
</dbReference>
<evidence type="ECO:0000313" key="7">
    <source>
        <dbReference type="Proteomes" id="UP000694388"/>
    </source>
</evidence>
<dbReference type="GeneTree" id="ENSGT00940000158068"/>
<dbReference type="InterPro" id="IPR036770">
    <property type="entry name" value="Ankyrin_rpt-contain_sf"/>
</dbReference>
<dbReference type="Proteomes" id="UP000694388">
    <property type="component" value="Unplaced"/>
</dbReference>
<dbReference type="CDD" id="cd03587">
    <property type="entry name" value="SOCS"/>
    <property type="match status" value="1"/>
</dbReference>
<dbReference type="OMA" id="CNGWTLL"/>
<organism evidence="6 7">
    <name type="scientific">Eptatretus burgeri</name>
    <name type="common">Inshore hagfish</name>
    <dbReference type="NCBI Taxonomy" id="7764"/>
    <lineage>
        <taxon>Eukaryota</taxon>
        <taxon>Metazoa</taxon>
        <taxon>Chordata</taxon>
        <taxon>Craniata</taxon>
        <taxon>Vertebrata</taxon>
        <taxon>Cyclostomata</taxon>
        <taxon>Myxini</taxon>
        <taxon>Myxiniformes</taxon>
        <taxon>Myxinidae</taxon>
        <taxon>Eptatretinae</taxon>
        <taxon>Eptatretus</taxon>
    </lineage>
</organism>
<dbReference type="PANTHER" id="PTHR24166:SF48">
    <property type="entry name" value="PROTEIN VAPYRIN"/>
    <property type="match status" value="1"/>
</dbReference>
<feature type="repeat" description="ANK" evidence="4">
    <location>
        <begin position="47"/>
        <end position="79"/>
    </location>
</feature>
<dbReference type="PANTHER" id="PTHR24166">
    <property type="entry name" value="ROLLING PEBBLES, ISOFORM B"/>
    <property type="match status" value="1"/>
</dbReference>
<dbReference type="PROSITE" id="PS50297">
    <property type="entry name" value="ANK_REP_REGION"/>
    <property type="match status" value="5"/>
</dbReference>
<dbReference type="PRINTS" id="PR01415">
    <property type="entry name" value="ANKYRIN"/>
</dbReference>
<dbReference type="PROSITE" id="PS50088">
    <property type="entry name" value="ANK_REPEAT"/>
    <property type="match status" value="5"/>
</dbReference>
<feature type="repeat" description="ANK" evidence="4">
    <location>
        <begin position="128"/>
        <end position="160"/>
    </location>
</feature>
<evidence type="ECO:0000259" key="5">
    <source>
        <dbReference type="PROSITE" id="PS50225"/>
    </source>
</evidence>
<keyword evidence="3 4" id="KW-0040">ANK repeat</keyword>
<feature type="domain" description="SOCS box" evidence="5">
    <location>
        <begin position="283"/>
        <end position="313"/>
    </location>
</feature>
<feature type="repeat" description="ANK" evidence="4">
    <location>
        <begin position="161"/>
        <end position="193"/>
    </location>
</feature>
<dbReference type="SMART" id="SM00248">
    <property type="entry name" value="ANK"/>
    <property type="match status" value="5"/>
</dbReference>